<proteinExistence type="predicted"/>
<reference evidence="1" key="1">
    <citation type="journal article" date="2018" name="Genome Biol.">
        <title>SKESA: strategic k-mer extension for scrupulous assemblies.</title>
        <authorList>
            <person name="Souvorov A."/>
            <person name="Agarwala R."/>
            <person name="Lipman D.J."/>
        </authorList>
    </citation>
    <scope>NUCLEOTIDE SEQUENCE</scope>
    <source>
        <strain evidence="1">MA.CK_00/00001968</strain>
    </source>
</reference>
<reference evidence="1" key="2">
    <citation type="submission" date="2020-02" db="EMBL/GenBank/DDBJ databases">
        <authorList>
            <consortium name="NCBI Pathogen Detection Project"/>
        </authorList>
    </citation>
    <scope>NUCLEOTIDE SEQUENCE</scope>
    <source>
        <strain evidence="1">MA.CK_00/00001968</strain>
    </source>
</reference>
<dbReference type="AlphaFoldDB" id="A0A743SQT1"/>
<gene>
    <name evidence="1" type="ORF">G9F27_005577</name>
</gene>
<evidence type="ECO:0000313" key="1">
    <source>
        <dbReference type="EMBL" id="HAF2131222.1"/>
    </source>
</evidence>
<name>A0A743SQT1_SALER</name>
<organism evidence="1">
    <name type="scientific">Salmonella enterica</name>
    <name type="common">Salmonella choleraesuis</name>
    <dbReference type="NCBI Taxonomy" id="28901"/>
    <lineage>
        <taxon>Bacteria</taxon>
        <taxon>Pseudomonadati</taxon>
        <taxon>Pseudomonadota</taxon>
        <taxon>Gammaproteobacteria</taxon>
        <taxon>Enterobacterales</taxon>
        <taxon>Enterobacteriaceae</taxon>
        <taxon>Salmonella</taxon>
    </lineage>
</organism>
<accession>A0A743SQT1</accession>
<protein>
    <submittedName>
        <fullName evidence="1">Uncharacterized protein</fullName>
    </submittedName>
</protein>
<dbReference type="EMBL" id="DAAUQX010000109">
    <property type="protein sequence ID" value="HAF2131222.1"/>
    <property type="molecule type" value="Genomic_DNA"/>
</dbReference>
<sequence>MKPKHDNIDFHVVRSEYAERKLELLRKTYLCSRYVYDAGDYPEAILCFQFLMKELDTVISSADSRCFINASDLVRSLQDYISFCNQRLLDMRKSSCQ</sequence>
<comment type="caution">
    <text evidence="1">The sequence shown here is derived from an EMBL/GenBank/DDBJ whole genome shotgun (WGS) entry which is preliminary data.</text>
</comment>